<dbReference type="EMBL" id="WMIF01000032">
    <property type="protein sequence ID" value="MTH36244.1"/>
    <property type="molecule type" value="Genomic_DNA"/>
</dbReference>
<evidence type="ECO:0000313" key="4">
    <source>
        <dbReference type="Proteomes" id="UP000442533"/>
    </source>
</evidence>
<protein>
    <submittedName>
        <fullName evidence="3">SlyX protein</fullName>
    </submittedName>
</protein>
<comment type="caution">
    <text evidence="3">The sequence shown here is derived from an EMBL/GenBank/DDBJ whole genome shotgun (WGS) entry which is preliminary data.</text>
</comment>
<organism evidence="3 4">
    <name type="scientific">Paracoccus limosus</name>
    <dbReference type="NCBI Taxonomy" id="913252"/>
    <lineage>
        <taxon>Bacteria</taxon>
        <taxon>Pseudomonadati</taxon>
        <taxon>Pseudomonadota</taxon>
        <taxon>Alphaproteobacteria</taxon>
        <taxon>Rhodobacterales</taxon>
        <taxon>Paracoccaceae</taxon>
        <taxon>Paracoccus</taxon>
    </lineage>
</organism>
<proteinExistence type="predicted"/>
<keyword evidence="1" id="KW-0175">Coiled coil</keyword>
<accession>A0A844H8Q7</accession>
<dbReference type="OrthoDB" id="285836at2"/>
<gene>
    <name evidence="3" type="ORF">GL279_16730</name>
</gene>
<name>A0A844H8Q7_9RHOB</name>
<feature type="region of interest" description="Disordered" evidence="2">
    <location>
        <begin position="49"/>
        <end position="69"/>
    </location>
</feature>
<sequence length="69" mass="7960">MDKNEQTLRLEEAVAHLSRVVEDLSEVVARQERDIARLSRRVGLLMEREAEREAEGGTIPLADQRPPHW</sequence>
<dbReference type="InterPro" id="IPR007236">
    <property type="entry name" value="SlyX"/>
</dbReference>
<dbReference type="Proteomes" id="UP000442533">
    <property type="component" value="Unassembled WGS sequence"/>
</dbReference>
<evidence type="ECO:0000313" key="3">
    <source>
        <dbReference type="EMBL" id="MTH36244.1"/>
    </source>
</evidence>
<evidence type="ECO:0000256" key="2">
    <source>
        <dbReference type="SAM" id="MobiDB-lite"/>
    </source>
</evidence>
<feature type="coiled-coil region" evidence="1">
    <location>
        <begin position="21"/>
        <end position="48"/>
    </location>
</feature>
<dbReference type="Pfam" id="PF04102">
    <property type="entry name" value="SlyX"/>
    <property type="match status" value="1"/>
</dbReference>
<reference evidence="3 4" key="1">
    <citation type="submission" date="2019-11" db="EMBL/GenBank/DDBJ databases">
        <authorList>
            <person name="Dong K."/>
        </authorList>
    </citation>
    <scope>NUCLEOTIDE SEQUENCE [LARGE SCALE GENOMIC DNA]</scope>
    <source>
        <strain evidence="3 4">JCM 17370</strain>
    </source>
</reference>
<dbReference type="RefSeq" id="WP_155065765.1">
    <property type="nucleotide sequence ID" value="NZ_WMIF01000032.1"/>
</dbReference>
<dbReference type="AlphaFoldDB" id="A0A844H8Q7"/>
<evidence type="ECO:0000256" key="1">
    <source>
        <dbReference type="SAM" id="Coils"/>
    </source>
</evidence>
<keyword evidence="4" id="KW-1185">Reference proteome</keyword>